<reference evidence="2 3" key="1">
    <citation type="submission" date="2018-10" db="EMBL/GenBank/DDBJ databases">
        <title>Genome sequencing of Mucilaginibacter sp. HYN0043.</title>
        <authorList>
            <person name="Kim M."/>
            <person name="Yi H."/>
        </authorList>
    </citation>
    <scope>NUCLEOTIDE SEQUENCE [LARGE SCALE GENOMIC DNA]</scope>
    <source>
        <strain evidence="2 3">HYN0043</strain>
    </source>
</reference>
<keyword evidence="3" id="KW-1185">Reference proteome</keyword>
<dbReference type="KEGG" id="muh:HYN43_023260"/>
<dbReference type="GO" id="GO:0071949">
    <property type="term" value="F:FAD binding"/>
    <property type="evidence" value="ECO:0007669"/>
    <property type="project" value="InterPro"/>
</dbReference>
<dbReference type="AlphaFoldDB" id="A0A494VR04"/>
<dbReference type="EMBL" id="CP032869">
    <property type="protein sequence ID" value="AYL98026.1"/>
    <property type="molecule type" value="Genomic_DNA"/>
</dbReference>
<sequence length="426" mass="47445">MNTEQVDVLVIGAGPAGTVAASIVHHAGFKVKIVEKQLFPRFVIGESLLPRCMEALAEAGFIDAVTEKGFQQKAGAKFVKDGEICDYQFADQFTPGYNWTWQVPRADFDKTLADTVGQMGVPVHYETSVTNIVFNGQDSVTTVEDKDGKQTEIAARFIIDGSGYGRVIPKLFNLDRPSTQVPRKALFVHTVDKKRSMADEPNRITIVVHQPGVWIWIIPFANGITSLGFVGNPEFFKQYEGTDEEILRGLIASQPYFAERFEDVEFAFAPKTLESWSATTDKFYGDGFVLTGNVTEFLDPIFSSGVMLATVSSQTAAKLVIRKLNGEAVDWDTEYMQHMMQGVDTFRSYVTSWYEGVLDTIFFSNNQDPLVKSQICSVLAGYVWDLDNPYVKNHETALHKLARTITLRDMVEFGAESGTLEAESKL</sequence>
<dbReference type="RefSeq" id="WP_119406308.1">
    <property type="nucleotide sequence ID" value="NZ_CP032869.1"/>
</dbReference>
<evidence type="ECO:0000259" key="1">
    <source>
        <dbReference type="Pfam" id="PF01494"/>
    </source>
</evidence>
<accession>A0A494VR04</accession>
<protein>
    <submittedName>
        <fullName evidence="2">FAD-dependent oxidoreductase</fullName>
    </submittedName>
</protein>
<dbReference type="InterPro" id="IPR002938">
    <property type="entry name" value="FAD-bd"/>
</dbReference>
<organism evidence="2 3">
    <name type="scientific">Mucilaginibacter celer</name>
    <dbReference type="NCBI Taxonomy" id="2305508"/>
    <lineage>
        <taxon>Bacteria</taxon>
        <taxon>Pseudomonadati</taxon>
        <taxon>Bacteroidota</taxon>
        <taxon>Sphingobacteriia</taxon>
        <taxon>Sphingobacteriales</taxon>
        <taxon>Sphingobacteriaceae</taxon>
        <taxon>Mucilaginibacter</taxon>
    </lineage>
</organism>
<dbReference type="Pfam" id="PF01494">
    <property type="entry name" value="FAD_binding_3"/>
    <property type="match status" value="1"/>
</dbReference>
<dbReference type="PANTHER" id="PTHR43747">
    <property type="entry name" value="FAD-BINDING PROTEIN"/>
    <property type="match status" value="1"/>
</dbReference>
<evidence type="ECO:0000313" key="2">
    <source>
        <dbReference type="EMBL" id="AYL98026.1"/>
    </source>
</evidence>
<dbReference type="InterPro" id="IPR050816">
    <property type="entry name" value="Flavin-dep_Halogenase_NPB"/>
</dbReference>
<dbReference type="SUPFAM" id="SSF51905">
    <property type="entry name" value="FAD/NAD(P)-binding domain"/>
    <property type="match status" value="1"/>
</dbReference>
<dbReference type="Gene3D" id="3.50.50.60">
    <property type="entry name" value="FAD/NAD(P)-binding domain"/>
    <property type="match status" value="1"/>
</dbReference>
<dbReference type="Proteomes" id="UP000270046">
    <property type="component" value="Chromosome"/>
</dbReference>
<dbReference type="InterPro" id="IPR036188">
    <property type="entry name" value="FAD/NAD-bd_sf"/>
</dbReference>
<dbReference type="OrthoDB" id="9806565at2"/>
<dbReference type="PANTHER" id="PTHR43747:SF1">
    <property type="entry name" value="SLR1998 PROTEIN"/>
    <property type="match status" value="1"/>
</dbReference>
<name>A0A494VR04_9SPHI</name>
<feature type="domain" description="FAD-binding" evidence="1">
    <location>
        <begin position="6"/>
        <end position="222"/>
    </location>
</feature>
<proteinExistence type="predicted"/>
<evidence type="ECO:0000313" key="3">
    <source>
        <dbReference type="Proteomes" id="UP000270046"/>
    </source>
</evidence>
<gene>
    <name evidence="2" type="ORF">HYN43_023260</name>
</gene>